<dbReference type="AlphaFoldDB" id="A0A977KUC9"/>
<dbReference type="KEGG" id="wna:KA717_31405"/>
<dbReference type="NCBIfam" id="NF045586">
    <property type="entry name" value="Npun_F0494_fam"/>
    <property type="match status" value="1"/>
</dbReference>
<accession>A0A977KUC9</accession>
<gene>
    <name evidence="1" type="ORF">KA717_31405</name>
</gene>
<dbReference type="InterPro" id="IPR054651">
    <property type="entry name" value="Npun_F0494-like"/>
</dbReference>
<evidence type="ECO:0000313" key="1">
    <source>
        <dbReference type="EMBL" id="UXE60123.1"/>
    </source>
</evidence>
<dbReference type="EMBL" id="CP073041">
    <property type="protein sequence ID" value="UXE60123.1"/>
    <property type="molecule type" value="Genomic_DNA"/>
</dbReference>
<reference evidence="1" key="1">
    <citation type="submission" date="2021-04" db="EMBL/GenBank/DDBJ databases">
        <title>Genome sequence of Woronichinia naegeliana from Washington state freshwater lake bloom.</title>
        <authorList>
            <person name="Dreher T.W."/>
        </authorList>
    </citation>
    <scope>NUCLEOTIDE SEQUENCE</scope>
    <source>
        <strain evidence="1">WA131</strain>
    </source>
</reference>
<sequence length="136" mass="15474">MNFSTITPKAPVLSYSETTQKRAQRALACSPFRLALFISMVSESVPLPLIAHQSGVDKGFTLNGLSERRVESELSWLIKVGLLRREVDGQGITDSFRLTPLGKQVVQEWTNLGDLPKPTWWERCRNQVRRWLSLSF</sequence>
<dbReference type="Proteomes" id="UP001065613">
    <property type="component" value="Chromosome"/>
</dbReference>
<name>A0A977KUC9_9CYAN</name>
<protein>
    <submittedName>
        <fullName evidence="1">Uncharacterized protein</fullName>
    </submittedName>
</protein>
<proteinExistence type="predicted"/>
<organism evidence="1">
    <name type="scientific">Woronichinia naegeliana WA131</name>
    <dbReference type="NCBI Taxonomy" id="2824559"/>
    <lineage>
        <taxon>Bacteria</taxon>
        <taxon>Bacillati</taxon>
        <taxon>Cyanobacteriota</taxon>
        <taxon>Cyanophyceae</taxon>
        <taxon>Synechococcales</taxon>
        <taxon>Coelosphaeriaceae</taxon>
        <taxon>Woronichinia</taxon>
    </lineage>
</organism>